<dbReference type="SUPFAM" id="SSF54928">
    <property type="entry name" value="RNA-binding domain, RBD"/>
    <property type="match status" value="1"/>
</dbReference>
<gene>
    <name evidence="3" type="ORF">BRENAR_LOCUS1853</name>
</gene>
<accession>A0A448YJS0</accession>
<dbReference type="SMART" id="SM00360">
    <property type="entry name" value="RRM"/>
    <property type="match status" value="1"/>
</dbReference>
<dbReference type="AlphaFoldDB" id="A0A448YJS0"/>
<dbReference type="InterPro" id="IPR000504">
    <property type="entry name" value="RRM_dom"/>
</dbReference>
<evidence type="ECO:0000313" key="3">
    <source>
        <dbReference type="EMBL" id="VEU21118.1"/>
    </source>
</evidence>
<dbReference type="FunCoup" id="A0A448YJS0">
    <property type="interactions" value="126"/>
</dbReference>
<dbReference type="InterPro" id="IPR025742">
    <property type="entry name" value="CSTF2_hinge"/>
</dbReference>
<dbReference type="Gene3D" id="3.30.70.330">
    <property type="match status" value="1"/>
</dbReference>
<dbReference type="OrthoDB" id="15688at2759"/>
<dbReference type="Proteomes" id="UP000290900">
    <property type="component" value="Unassembled WGS sequence"/>
</dbReference>
<reference evidence="3 4" key="1">
    <citation type="submission" date="2018-12" db="EMBL/GenBank/DDBJ databases">
        <authorList>
            <person name="Tiukova I."/>
            <person name="Dainat J."/>
        </authorList>
    </citation>
    <scope>NUCLEOTIDE SEQUENCE [LARGE SCALE GENOMIC DNA]</scope>
</reference>
<feature type="domain" description="RRM" evidence="2">
    <location>
        <begin position="5"/>
        <end position="96"/>
    </location>
</feature>
<dbReference type="InterPro" id="IPR035979">
    <property type="entry name" value="RBD_domain_sf"/>
</dbReference>
<dbReference type="PANTHER" id="PTHR45735:SF2">
    <property type="entry name" value="CLEAVAGE STIMULATION FACTOR SUBUNIT 2"/>
    <property type="match status" value="1"/>
</dbReference>
<dbReference type="PANTHER" id="PTHR45735">
    <property type="entry name" value="CLEAVAGE STIMULATION FACTOR SUBUNIT 2"/>
    <property type="match status" value="1"/>
</dbReference>
<sequence length="283" mass="31207">MRPSKVISITGIPYDQTEEQVLDIASSVGPVVSSKLLFDRETGKSKGICLVEYQDYETASSAVRNLNNYTLGNEGGSVNGKGNVGSRYLKCNFASEDSIHRLLQGDGWSGGGGFRSSPEEMSRYELENEIPPLPAGVNVMDSSMDGLNAVIYQALTNMDTRRLRNLVKDAKIMSLDNGELMQVLLDRNPQLIYALVQSAMLLNIANPEVIKGLLIEGETVPEGKVEVVEDKVEGVDLGMTQEQMDAIRAICQMTDEQISEQIGDKDQQRLYREIREKYGGSFN</sequence>
<name>A0A448YJS0_BRENA</name>
<evidence type="ECO:0000256" key="1">
    <source>
        <dbReference type="PROSITE-ProRule" id="PRU00176"/>
    </source>
</evidence>
<organism evidence="3 4">
    <name type="scientific">Brettanomyces naardenensis</name>
    <name type="common">Yeast</name>
    <dbReference type="NCBI Taxonomy" id="13370"/>
    <lineage>
        <taxon>Eukaryota</taxon>
        <taxon>Fungi</taxon>
        <taxon>Dikarya</taxon>
        <taxon>Ascomycota</taxon>
        <taxon>Saccharomycotina</taxon>
        <taxon>Pichiomycetes</taxon>
        <taxon>Pichiales</taxon>
        <taxon>Pichiaceae</taxon>
        <taxon>Brettanomyces</taxon>
    </lineage>
</organism>
<keyword evidence="4" id="KW-1185">Reference proteome</keyword>
<dbReference type="Pfam" id="PF00076">
    <property type="entry name" value="RRM_1"/>
    <property type="match status" value="1"/>
</dbReference>
<dbReference type="Pfam" id="PF14327">
    <property type="entry name" value="CSTF2_hinge"/>
    <property type="match status" value="1"/>
</dbReference>
<dbReference type="PROSITE" id="PS50102">
    <property type="entry name" value="RRM"/>
    <property type="match status" value="1"/>
</dbReference>
<evidence type="ECO:0000259" key="2">
    <source>
        <dbReference type="PROSITE" id="PS50102"/>
    </source>
</evidence>
<evidence type="ECO:0000313" key="4">
    <source>
        <dbReference type="Proteomes" id="UP000290900"/>
    </source>
</evidence>
<protein>
    <submittedName>
        <fullName evidence="3">DEKNAAC102119</fullName>
    </submittedName>
</protein>
<dbReference type="GO" id="GO:0005847">
    <property type="term" value="C:mRNA cleavage and polyadenylation specificity factor complex"/>
    <property type="evidence" value="ECO:0007669"/>
    <property type="project" value="TreeGrafter"/>
</dbReference>
<dbReference type="InterPro" id="IPR012677">
    <property type="entry name" value="Nucleotide-bd_a/b_plait_sf"/>
</dbReference>
<keyword evidence="1" id="KW-0694">RNA-binding</keyword>
<dbReference type="EMBL" id="CAACVR010000010">
    <property type="protein sequence ID" value="VEU21118.1"/>
    <property type="molecule type" value="Genomic_DNA"/>
</dbReference>
<proteinExistence type="predicted"/>
<dbReference type="STRING" id="13370.A0A448YJS0"/>
<dbReference type="InParanoid" id="A0A448YJS0"/>
<dbReference type="Gene3D" id="1.25.40.630">
    <property type="match status" value="1"/>
</dbReference>
<dbReference type="GO" id="GO:0003729">
    <property type="term" value="F:mRNA binding"/>
    <property type="evidence" value="ECO:0007669"/>
    <property type="project" value="TreeGrafter"/>
</dbReference>